<evidence type="ECO:0000313" key="2">
    <source>
        <dbReference type="Proteomes" id="UP000765509"/>
    </source>
</evidence>
<reference evidence="1" key="1">
    <citation type="submission" date="2021-03" db="EMBL/GenBank/DDBJ databases">
        <title>Draft genome sequence of rust myrtle Austropuccinia psidii MF-1, a brazilian biotype.</title>
        <authorList>
            <person name="Quecine M.C."/>
            <person name="Pachon D.M.R."/>
            <person name="Bonatelli M.L."/>
            <person name="Correr F.H."/>
            <person name="Franceschini L.M."/>
            <person name="Leite T.F."/>
            <person name="Margarido G.R.A."/>
            <person name="Almeida C.A."/>
            <person name="Ferrarezi J.A."/>
            <person name="Labate C.A."/>
        </authorList>
    </citation>
    <scope>NUCLEOTIDE SEQUENCE</scope>
    <source>
        <strain evidence="1">MF-1</strain>
    </source>
</reference>
<keyword evidence="2" id="KW-1185">Reference proteome</keyword>
<organism evidence="1 2">
    <name type="scientific">Austropuccinia psidii MF-1</name>
    <dbReference type="NCBI Taxonomy" id="1389203"/>
    <lineage>
        <taxon>Eukaryota</taxon>
        <taxon>Fungi</taxon>
        <taxon>Dikarya</taxon>
        <taxon>Basidiomycota</taxon>
        <taxon>Pucciniomycotina</taxon>
        <taxon>Pucciniomycetes</taxon>
        <taxon>Pucciniales</taxon>
        <taxon>Sphaerophragmiaceae</taxon>
        <taxon>Austropuccinia</taxon>
    </lineage>
</organism>
<comment type="caution">
    <text evidence="1">The sequence shown here is derived from an EMBL/GenBank/DDBJ whole genome shotgun (WGS) entry which is preliminary data.</text>
</comment>
<protein>
    <submittedName>
        <fullName evidence="1">Uncharacterized protein</fullName>
    </submittedName>
</protein>
<accession>A0A9Q3JA69</accession>
<evidence type="ECO:0000313" key="1">
    <source>
        <dbReference type="EMBL" id="MBW0559230.1"/>
    </source>
</evidence>
<name>A0A9Q3JA69_9BASI</name>
<dbReference type="Proteomes" id="UP000765509">
    <property type="component" value="Unassembled WGS sequence"/>
</dbReference>
<sequence length="105" mass="12412">MRDKSVWPFTIVKLIGKNAVEVKPTEEFFRKHPVFPMSLVEPYFQTEKDKFPCRKKNPTLPKIVEVEYSPGPLKKIIKARNIRLNGKYQRQYLVIFKSQTADKDK</sequence>
<proteinExistence type="predicted"/>
<dbReference type="EMBL" id="AVOT02067789">
    <property type="protein sequence ID" value="MBW0559230.1"/>
    <property type="molecule type" value="Genomic_DNA"/>
</dbReference>
<gene>
    <name evidence="1" type="ORF">O181_098945</name>
</gene>
<dbReference type="AlphaFoldDB" id="A0A9Q3JA69"/>